<accession>A0A5Q4BZT1</accession>
<name>A0A5Q4BZT1_9PEZI</name>
<protein>
    <submittedName>
        <fullName evidence="1">Uncharacterized protein</fullName>
    </submittedName>
</protein>
<sequence length="9" mass="1001">QNEGATLLR</sequence>
<proteinExistence type="predicted"/>
<feature type="non-terminal residue" evidence="1">
    <location>
        <position position="1"/>
    </location>
</feature>
<keyword evidence="2" id="KW-1185">Reference proteome</keyword>
<evidence type="ECO:0000313" key="1">
    <source>
        <dbReference type="EMBL" id="TQN72610.1"/>
    </source>
</evidence>
<dbReference type="EMBL" id="PUHP01000158">
    <property type="protein sequence ID" value="TQN72610.1"/>
    <property type="molecule type" value="Genomic_DNA"/>
</dbReference>
<gene>
    <name evidence="1" type="ORF">CSHISOI_02840</name>
</gene>
<comment type="caution">
    <text evidence="1">The sequence shown here is derived from an EMBL/GenBank/DDBJ whole genome shotgun (WGS) entry which is preliminary data.</text>
</comment>
<evidence type="ECO:0000313" key="2">
    <source>
        <dbReference type="Proteomes" id="UP000326340"/>
    </source>
</evidence>
<reference evidence="1 2" key="1">
    <citation type="journal article" date="2019" name="Sci. Rep.">
        <title>Colletotrichum shisoi sp. nov., an anthracnose pathogen of Perilla frutescens in Japan: molecular phylogenetic, morphological and genomic evidence.</title>
        <authorList>
            <person name="Gan P."/>
            <person name="Tsushima A."/>
            <person name="Hiroyama R."/>
            <person name="Narusaka M."/>
            <person name="Takano Y."/>
            <person name="Narusaka Y."/>
            <person name="Kawaradani M."/>
            <person name="Damm U."/>
            <person name="Shirasu K."/>
        </authorList>
    </citation>
    <scope>NUCLEOTIDE SEQUENCE [LARGE SCALE GENOMIC DNA]</scope>
    <source>
        <strain evidence="1 2">PG-2018a</strain>
    </source>
</reference>
<organism evidence="1 2">
    <name type="scientific">Colletotrichum shisoi</name>
    <dbReference type="NCBI Taxonomy" id="2078593"/>
    <lineage>
        <taxon>Eukaryota</taxon>
        <taxon>Fungi</taxon>
        <taxon>Dikarya</taxon>
        <taxon>Ascomycota</taxon>
        <taxon>Pezizomycotina</taxon>
        <taxon>Sordariomycetes</taxon>
        <taxon>Hypocreomycetidae</taxon>
        <taxon>Glomerellales</taxon>
        <taxon>Glomerellaceae</taxon>
        <taxon>Colletotrichum</taxon>
        <taxon>Colletotrichum destructivum species complex</taxon>
    </lineage>
</organism>
<dbReference type="Proteomes" id="UP000326340">
    <property type="component" value="Unassembled WGS sequence"/>
</dbReference>